<organism evidence="1 2">
    <name type="scientific">Rattus norvegicus</name>
    <name type="common">Rat</name>
    <dbReference type="NCBI Taxonomy" id="10116"/>
    <lineage>
        <taxon>Eukaryota</taxon>
        <taxon>Metazoa</taxon>
        <taxon>Chordata</taxon>
        <taxon>Craniata</taxon>
        <taxon>Vertebrata</taxon>
        <taxon>Euteleostomi</taxon>
        <taxon>Mammalia</taxon>
        <taxon>Eutheria</taxon>
        <taxon>Euarchontoglires</taxon>
        <taxon>Glires</taxon>
        <taxon>Rodentia</taxon>
        <taxon>Myomorpha</taxon>
        <taxon>Muroidea</taxon>
        <taxon>Muridae</taxon>
        <taxon>Murinae</taxon>
        <taxon>Rattus</taxon>
    </lineage>
</organism>
<evidence type="ECO:0000313" key="2">
    <source>
        <dbReference type="Proteomes" id="UP000234681"/>
    </source>
</evidence>
<proteinExistence type="predicted"/>
<dbReference type="AlphaFoldDB" id="A6JF19"/>
<protein>
    <submittedName>
        <fullName evidence="1">RCG63393</fullName>
    </submittedName>
</protein>
<name>A6JF19_RAT</name>
<dbReference type="EMBL" id="CH473983">
    <property type="protein sequence ID" value="EDM00441.1"/>
    <property type="molecule type" value="Genomic_DNA"/>
</dbReference>
<gene>
    <name evidence="1" type="ORF">rCG_63393</name>
</gene>
<dbReference type="Proteomes" id="UP000234681">
    <property type="component" value="Chromosome 3"/>
</dbReference>
<reference evidence="1 2" key="1">
    <citation type="submission" date="2005-09" db="EMBL/GenBank/DDBJ databases">
        <authorList>
            <person name="Mural R.J."/>
            <person name="Li P.W."/>
            <person name="Adams M.D."/>
            <person name="Amanatides P.G."/>
            <person name="Baden-Tillson H."/>
            <person name="Barnstead M."/>
            <person name="Chin S.H."/>
            <person name="Dew I."/>
            <person name="Evans C.A."/>
            <person name="Ferriera S."/>
            <person name="Flanigan M."/>
            <person name="Fosler C."/>
            <person name="Glodek A."/>
            <person name="Gu Z."/>
            <person name="Holt R.A."/>
            <person name="Jennings D."/>
            <person name="Kraft C.L."/>
            <person name="Lu F."/>
            <person name="Nguyen T."/>
            <person name="Nusskern D.R."/>
            <person name="Pfannkoch C.M."/>
            <person name="Sitter C."/>
            <person name="Sutton G.G."/>
            <person name="Venter J.C."/>
            <person name="Wang Z."/>
            <person name="Woodage T."/>
            <person name="Zheng X.H."/>
            <person name="Zhong F."/>
        </authorList>
    </citation>
    <scope>NUCLEOTIDE SEQUENCE [LARGE SCALE GENOMIC DNA]</scope>
    <source>
        <strain>BN</strain>
        <strain evidence="2">Sprague-Dawley</strain>
    </source>
</reference>
<accession>A6JF19</accession>
<sequence>MEMKPGLLKEQQVLLIAEPSLSFFFFKGGIKCIFHVSEYS</sequence>
<evidence type="ECO:0000313" key="1">
    <source>
        <dbReference type="EMBL" id="EDM00441.1"/>
    </source>
</evidence>